<gene>
    <name evidence="1" type="ORF">E2C01_017350</name>
</gene>
<organism evidence="1 2">
    <name type="scientific">Portunus trituberculatus</name>
    <name type="common">Swimming crab</name>
    <name type="synonym">Neptunus trituberculatus</name>
    <dbReference type="NCBI Taxonomy" id="210409"/>
    <lineage>
        <taxon>Eukaryota</taxon>
        <taxon>Metazoa</taxon>
        <taxon>Ecdysozoa</taxon>
        <taxon>Arthropoda</taxon>
        <taxon>Crustacea</taxon>
        <taxon>Multicrustacea</taxon>
        <taxon>Malacostraca</taxon>
        <taxon>Eumalacostraca</taxon>
        <taxon>Eucarida</taxon>
        <taxon>Decapoda</taxon>
        <taxon>Pleocyemata</taxon>
        <taxon>Brachyura</taxon>
        <taxon>Eubrachyura</taxon>
        <taxon>Portunoidea</taxon>
        <taxon>Portunidae</taxon>
        <taxon>Portuninae</taxon>
        <taxon>Portunus</taxon>
    </lineage>
</organism>
<comment type="caution">
    <text evidence="1">The sequence shown here is derived from an EMBL/GenBank/DDBJ whole genome shotgun (WGS) entry which is preliminary data.</text>
</comment>
<proteinExistence type="predicted"/>
<keyword evidence="2" id="KW-1185">Reference proteome</keyword>
<dbReference type="AlphaFoldDB" id="A0A5B7DT79"/>
<evidence type="ECO:0000313" key="1">
    <source>
        <dbReference type="EMBL" id="MPC24269.1"/>
    </source>
</evidence>
<reference evidence="1 2" key="1">
    <citation type="submission" date="2019-05" db="EMBL/GenBank/DDBJ databases">
        <title>Another draft genome of Portunus trituberculatus and its Hox gene families provides insights of decapod evolution.</title>
        <authorList>
            <person name="Jeong J.-H."/>
            <person name="Song I."/>
            <person name="Kim S."/>
            <person name="Choi T."/>
            <person name="Kim D."/>
            <person name="Ryu S."/>
            <person name="Kim W."/>
        </authorList>
    </citation>
    <scope>NUCLEOTIDE SEQUENCE [LARGE SCALE GENOMIC DNA]</scope>
    <source>
        <tissue evidence="1">Muscle</tissue>
    </source>
</reference>
<sequence>MVSSEVTGLIFPLGWRTLRNWYDGKMDWPREPLAKNLWQIFGSPIGLKVITKTDAFAVLDCPIFALPSLPSGTAAQIVEMKQHHILTFLAHFHTIPDPLLDCHSKAKQQVRKMLSQGVIKTAHWHSDVHGSHSSSGSNKKLNLYSFKTKIFRSDIH</sequence>
<accession>A0A5B7DT79</accession>
<protein>
    <submittedName>
        <fullName evidence="1">Uncharacterized protein</fullName>
    </submittedName>
</protein>
<evidence type="ECO:0000313" key="2">
    <source>
        <dbReference type="Proteomes" id="UP000324222"/>
    </source>
</evidence>
<dbReference type="EMBL" id="VSRR010001309">
    <property type="protein sequence ID" value="MPC24269.1"/>
    <property type="molecule type" value="Genomic_DNA"/>
</dbReference>
<name>A0A5B7DT79_PORTR</name>
<dbReference type="Proteomes" id="UP000324222">
    <property type="component" value="Unassembled WGS sequence"/>
</dbReference>